<keyword evidence="1" id="KW-0853">WD repeat</keyword>
<dbReference type="AlphaFoldDB" id="A0AAV7JPE0"/>
<dbReference type="InterPro" id="IPR015943">
    <property type="entry name" value="WD40/YVTN_repeat-like_dom_sf"/>
</dbReference>
<dbReference type="GO" id="GO:0061630">
    <property type="term" value="F:ubiquitin protein ligase activity"/>
    <property type="evidence" value="ECO:0007669"/>
    <property type="project" value="InterPro"/>
</dbReference>
<evidence type="ECO:0000256" key="2">
    <source>
        <dbReference type="SAM" id="MobiDB-lite"/>
    </source>
</evidence>
<evidence type="ECO:0000256" key="1">
    <source>
        <dbReference type="PROSITE-ProRule" id="PRU00221"/>
    </source>
</evidence>
<reference evidence="3 4" key="1">
    <citation type="journal article" date="2023" name="BMC Biol.">
        <title>The compact genome of the sponge Oopsacas minuta (Hexactinellida) is lacking key metazoan core genes.</title>
        <authorList>
            <person name="Santini S."/>
            <person name="Schenkelaars Q."/>
            <person name="Jourda C."/>
            <person name="Duchesne M."/>
            <person name="Belahbib H."/>
            <person name="Rocher C."/>
            <person name="Selva M."/>
            <person name="Riesgo A."/>
            <person name="Vervoort M."/>
            <person name="Leys S.P."/>
            <person name="Kodjabachian L."/>
            <person name="Le Bivic A."/>
            <person name="Borchiellini C."/>
            <person name="Claverie J.M."/>
            <person name="Renard E."/>
        </authorList>
    </citation>
    <scope>NUCLEOTIDE SEQUENCE [LARGE SCALE GENOMIC DNA]</scope>
    <source>
        <strain evidence="3">SPO-2</strain>
    </source>
</reference>
<keyword evidence="4" id="KW-1185">Reference proteome</keyword>
<evidence type="ECO:0000313" key="4">
    <source>
        <dbReference type="Proteomes" id="UP001165289"/>
    </source>
</evidence>
<feature type="compositionally biased region" description="Polar residues" evidence="2">
    <location>
        <begin position="15"/>
        <end position="31"/>
    </location>
</feature>
<dbReference type="PROSITE" id="PS50082">
    <property type="entry name" value="WD_REPEATS_2"/>
    <property type="match status" value="1"/>
</dbReference>
<gene>
    <name evidence="3" type="ORF">LOD99_6148</name>
</gene>
<comment type="caution">
    <text evidence="3">The sequence shown here is derived from an EMBL/GenBank/DDBJ whole genome shotgun (WGS) entry which is preliminary data.</text>
</comment>
<evidence type="ECO:0000313" key="3">
    <source>
        <dbReference type="EMBL" id="KAI6650231.1"/>
    </source>
</evidence>
<dbReference type="InterPro" id="IPR001680">
    <property type="entry name" value="WD40_rpt"/>
</dbReference>
<dbReference type="SUPFAM" id="SSF50978">
    <property type="entry name" value="WD40 repeat-like"/>
    <property type="match status" value="1"/>
</dbReference>
<dbReference type="Gene3D" id="2.130.10.10">
    <property type="entry name" value="YVTN repeat-like/Quinoprotein amine dehydrogenase"/>
    <property type="match status" value="1"/>
</dbReference>
<feature type="region of interest" description="Disordered" evidence="2">
    <location>
        <begin position="1"/>
        <end position="31"/>
    </location>
</feature>
<dbReference type="InterPro" id="IPR036322">
    <property type="entry name" value="WD40_repeat_dom_sf"/>
</dbReference>
<name>A0AAV7JPE0_9METZ</name>
<sequence>MASHHFPYTGFPSAPTHSNSSPNITSPFETSPVITFHPLTNGDVRTRREREADIVRNFSSELTTLLPIQPNLKPKYEQVALLDDVISDLVSLRRLKEVCTVPISSEEVISCIAWSQPQNKHFALSYNTKIKLYDYRQTLENGLISQYLCCPFEEVKTDSQVLSIAFQRSHISYCLASGEKDGTICLWRYEEQRNTNQFVKDTIDKLASTCWTVSWMPGSTLVTYGGQDGIIRIHECVTKTSMYEWRADASVNALLFANQNLLIAGTSSDAIPLYDLRTPSISIGKLKRVNQGVCALSSIVGSEFEVVSASKDSTLTLWDLRMRRLVRGYRGHKNEDKFVGLANNGKFIAVGTEDDSIILYHKEISSPVMCYNYPPGNMGFVRCLSFHEDEKHLIGGNSTGNVKILKIEMDLP</sequence>
<proteinExistence type="predicted"/>
<protein>
    <submittedName>
        <fullName evidence="3">E3 ubiquitin-protein ligase RFWD2</fullName>
    </submittedName>
</protein>
<organism evidence="3 4">
    <name type="scientific">Oopsacas minuta</name>
    <dbReference type="NCBI Taxonomy" id="111878"/>
    <lineage>
        <taxon>Eukaryota</taxon>
        <taxon>Metazoa</taxon>
        <taxon>Porifera</taxon>
        <taxon>Hexactinellida</taxon>
        <taxon>Hexasterophora</taxon>
        <taxon>Lyssacinosida</taxon>
        <taxon>Leucopsacidae</taxon>
        <taxon>Oopsacas</taxon>
    </lineage>
</organism>
<feature type="repeat" description="WD" evidence="1">
    <location>
        <begin position="306"/>
        <end position="328"/>
    </location>
</feature>
<dbReference type="PANTHER" id="PTHR44080">
    <property type="entry name" value="E3 UBIQUITIN-PROTEIN LIGASE COP1"/>
    <property type="match status" value="1"/>
</dbReference>
<dbReference type="Proteomes" id="UP001165289">
    <property type="component" value="Unassembled WGS sequence"/>
</dbReference>
<dbReference type="SMART" id="SM00320">
    <property type="entry name" value="WD40"/>
    <property type="match status" value="6"/>
</dbReference>
<accession>A0AAV7JPE0</accession>
<dbReference type="InterPro" id="IPR042755">
    <property type="entry name" value="COP1"/>
</dbReference>
<dbReference type="EMBL" id="JAKMXF010000313">
    <property type="protein sequence ID" value="KAI6650231.1"/>
    <property type="molecule type" value="Genomic_DNA"/>
</dbReference>
<dbReference type="Pfam" id="PF00400">
    <property type="entry name" value="WD40"/>
    <property type="match status" value="1"/>
</dbReference>